<dbReference type="OrthoDB" id="1991740at2"/>
<dbReference type="AlphaFoldDB" id="A0A4Y4G1K0"/>
<evidence type="ECO:0000313" key="4">
    <source>
        <dbReference type="Proteomes" id="UP000585749"/>
    </source>
</evidence>
<name>A0A4Y4G1K0_WEIHE</name>
<evidence type="ECO:0000313" key="3">
    <source>
        <dbReference type="Proteomes" id="UP000182448"/>
    </source>
</evidence>
<gene>
    <name evidence="2" type="ORF">GA0061075_102161</name>
    <name evidence="1" type="ORF">HF960_00200</name>
</gene>
<sequence length="782" mass="89712">MENNKLQMQVHPQGYVQSLVMKDDPYHMNWVIDNEYLKQASFNESDKLFGEFTITIDGETINSADNYPQMTTKQQRILVTYELLQKVEVKFDYDLSINDQLNWNISLYNLTTEDIKINNFGVWLSLAYVMFRDKNVVKNIHESAAVYPSISRDFTKINAVRRDNQSGNLGIYQTAGQTLSVGTYAAYNNLFFENVSPSLDGMLFHQLILAGGYDDHFENNDWIYDKSPISIKPNTSIDWHYVITKNNSKQEFYKKASEVGQPTISYQPLNIVHRPSYLTLNGHTHELVAVTTYAGEAGKQKAKLQFQQQLPNQYQVSFKPTILGEHKIVFDFSDGTQDSVVLNVMNPLNEVIDKRVKYISENLYQGKDGETPYASTPISNQGESLGKLSLVLKKNLMGILDKEQVRQVEASAVNYVRPKWFNNGNFKRPNKLYGDFYRCMDFEYIAHLFLLLSDFDEETLLLNSAKDYLQWAADVFMLRVNPDFHETERGKEEARMLGVYFLYIQDLLKKLKRHGLTDYYEKINDLWQQVTYKIDENRTTYQAAITEHYFDNAGFGPTAGALSEAGFKDGARTYGQLLLANIGYSNDFRVQNPDRWWEALAYMIHSLWGGVTAAATFKVYEVLKNPAYLQASYRATAAIMYCYDTNSVTTDKLDEGMAASTYAVAGPHLNRPDLSRNRFGQSTFYSDGGIFAKLFNSANETPDWDMGEELVAYLDGIGQRTYLVHQNNQWSVINGTYEQQENQINVISFAPYQKEFWLIDETGTKQLTGSTLSKNHLFDINK</sequence>
<protein>
    <submittedName>
        <fullName evidence="1">Uncharacterized protein</fullName>
    </submittedName>
</protein>
<organism evidence="1 4">
    <name type="scientific">Weissella hellenica</name>
    <dbReference type="NCBI Taxonomy" id="46256"/>
    <lineage>
        <taxon>Bacteria</taxon>
        <taxon>Bacillati</taxon>
        <taxon>Bacillota</taxon>
        <taxon>Bacilli</taxon>
        <taxon>Lactobacillales</taxon>
        <taxon>Lactobacillaceae</taxon>
        <taxon>Weissella</taxon>
    </lineage>
</organism>
<comment type="caution">
    <text evidence="1">The sequence shown here is derived from an EMBL/GenBank/DDBJ whole genome shotgun (WGS) entry which is preliminary data.</text>
</comment>
<accession>A0A4Y4G1K0</accession>
<dbReference type="Proteomes" id="UP000585749">
    <property type="component" value="Unassembled WGS sequence"/>
</dbReference>
<dbReference type="Proteomes" id="UP000182448">
    <property type="component" value="Unassembled WGS sequence"/>
</dbReference>
<dbReference type="EMBL" id="JAAXPM010000001">
    <property type="protein sequence ID" value="NKY66137.1"/>
    <property type="molecule type" value="Genomic_DNA"/>
</dbReference>
<keyword evidence="3" id="KW-1185">Reference proteome</keyword>
<dbReference type="EMBL" id="FMAW01000002">
    <property type="protein sequence ID" value="SCB79401.1"/>
    <property type="molecule type" value="Genomic_DNA"/>
</dbReference>
<dbReference type="GeneID" id="72423204"/>
<evidence type="ECO:0000313" key="2">
    <source>
        <dbReference type="EMBL" id="SCB79401.1"/>
    </source>
</evidence>
<dbReference type="RefSeq" id="WP_074426853.1">
    <property type="nucleotide sequence ID" value="NZ_BJEG01000001.1"/>
</dbReference>
<proteinExistence type="predicted"/>
<evidence type="ECO:0000313" key="1">
    <source>
        <dbReference type="EMBL" id="NKY66137.1"/>
    </source>
</evidence>
<reference evidence="1 4" key="2">
    <citation type="submission" date="2020-04" db="EMBL/GenBank/DDBJ databases">
        <title>MicrobeNet Type strains.</title>
        <authorList>
            <person name="Nicholson A.C."/>
        </authorList>
    </citation>
    <scope>NUCLEOTIDE SEQUENCE [LARGE SCALE GENOMIC DNA]</scope>
    <source>
        <strain evidence="1 4">CCUG 33494</strain>
    </source>
</reference>
<reference evidence="2 3" key="1">
    <citation type="submission" date="2016-08" db="EMBL/GenBank/DDBJ databases">
        <authorList>
            <person name="Varghese N."/>
            <person name="Submissions Spin"/>
        </authorList>
    </citation>
    <scope>NUCLEOTIDE SEQUENCE [LARGE SCALE GENOMIC DNA]</scope>
    <source>
        <strain evidence="2 3">R-53116</strain>
    </source>
</reference>